<dbReference type="PROSITE" id="PS50102">
    <property type="entry name" value="RRM"/>
    <property type="match status" value="4"/>
</dbReference>
<gene>
    <name evidence="6" type="ORF">DACRYDRAFT_59730</name>
</gene>
<dbReference type="RefSeq" id="XP_040623902.1">
    <property type="nucleotide sequence ID" value="XM_040775583.1"/>
</dbReference>
<dbReference type="InterPro" id="IPR035979">
    <property type="entry name" value="RBD_domain_sf"/>
</dbReference>
<dbReference type="Pfam" id="PF00076">
    <property type="entry name" value="RRM_1"/>
    <property type="match status" value="3"/>
</dbReference>
<dbReference type="InterPro" id="IPR012677">
    <property type="entry name" value="Nucleotide-bd_a/b_plait_sf"/>
</dbReference>
<dbReference type="OrthoDB" id="6407164at2759"/>
<dbReference type="GO" id="GO:0010468">
    <property type="term" value="P:regulation of gene expression"/>
    <property type="evidence" value="ECO:0007669"/>
    <property type="project" value="UniProtKB-ARBA"/>
</dbReference>
<dbReference type="SUPFAM" id="SSF54928">
    <property type="entry name" value="RNA-binding domain, RBD"/>
    <property type="match status" value="3"/>
</dbReference>
<feature type="compositionally biased region" description="Basic and acidic residues" evidence="4">
    <location>
        <begin position="478"/>
        <end position="487"/>
    </location>
</feature>
<dbReference type="Gene3D" id="3.30.70.330">
    <property type="match status" value="4"/>
</dbReference>
<evidence type="ECO:0000256" key="2">
    <source>
        <dbReference type="ARBA" id="ARBA00022884"/>
    </source>
</evidence>
<dbReference type="FunFam" id="3.30.70.330:FF:000120">
    <property type="entry name" value="Negative regulator of differentiation 1"/>
    <property type="match status" value="1"/>
</dbReference>
<feature type="domain" description="RRM" evidence="5">
    <location>
        <begin position="245"/>
        <end position="318"/>
    </location>
</feature>
<dbReference type="GO" id="GO:0003729">
    <property type="term" value="F:mRNA binding"/>
    <property type="evidence" value="ECO:0007669"/>
    <property type="project" value="UniProtKB-ARBA"/>
</dbReference>
<protein>
    <recommendedName>
        <fullName evidence="5">RRM domain-containing protein</fullName>
    </recommendedName>
</protein>
<dbReference type="GO" id="GO:0010494">
    <property type="term" value="C:cytoplasmic stress granule"/>
    <property type="evidence" value="ECO:0007669"/>
    <property type="project" value="TreeGrafter"/>
</dbReference>
<dbReference type="InterPro" id="IPR039171">
    <property type="entry name" value="Cwc2/Slt11"/>
</dbReference>
<dbReference type="AlphaFoldDB" id="M5FQI8"/>
<dbReference type="EMBL" id="JH795879">
    <property type="protein sequence ID" value="EJT97004.1"/>
    <property type="molecule type" value="Genomic_DNA"/>
</dbReference>
<evidence type="ECO:0000313" key="7">
    <source>
        <dbReference type="Proteomes" id="UP000030653"/>
    </source>
</evidence>
<sequence>MNPLGGAPLNPNQRTVYIGNLPPTGTIDELLSLIRSTGPIESVRLLPEKNCAFISFLDAPTALGFFNDASAKKLQLHGMELKIGWGKATPVPPTVAAAVMQYNASRNVYLGGLEDYVTEEMLREDLGRFGPIDQIKILKDKNVGFVHFLSVQSAIKAVSQLAQEPNWQGKRVNYGKDRCTYVPKGQKMQPQIPQQPLIPAAAIAAAVNMGQNIPFNPAGTPQQFMQVPGSLAAGFGASGAVPNMRTVYLGNIHPDTTTEDLCNAVRGGVLQSVRYMKDKHIAFVTFIDPSAALAFFNIASLQGLSVNNRRLKIGWGKSSNPLPPALAVAVQGGATRNVYVGNIDDWEKWAEDRLRRDFGEFGDIELINSLREKNCAWVNFTNISSAMKAIEAMRVRPEYAHLRVSYGKDRCANPPRAGVQGGGSRRNNNGGVSPLSGTEKPGFQEVGEQGPAGEAASTAPGSSGGFVYAYEEADADEADAREAEHDMIVPSDEVLEGAH</sequence>
<dbReference type="FunFam" id="3.30.70.330:FF:000400">
    <property type="entry name" value="Negative regulator of differentiation 1"/>
    <property type="match status" value="1"/>
</dbReference>
<feature type="domain" description="RRM" evidence="5">
    <location>
        <begin position="336"/>
        <end position="409"/>
    </location>
</feature>
<dbReference type="PANTHER" id="PTHR14089">
    <property type="entry name" value="PRE-MRNA-SPLICING FACTOR RBM22"/>
    <property type="match status" value="1"/>
</dbReference>
<organism evidence="6 7">
    <name type="scientific">Dacryopinax primogenitus (strain DJM 731)</name>
    <name type="common">Brown rot fungus</name>
    <dbReference type="NCBI Taxonomy" id="1858805"/>
    <lineage>
        <taxon>Eukaryota</taxon>
        <taxon>Fungi</taxon>
        <taxon>Dikarya</taxon>
        <taxon>Basidiomycota</taxon>
        <taxon>Agaricomycotina</taxon>
        <taxon>Dacrymycetes</taxon>
        <taxon>Dacrymycetales</taxon>
        <taxon>Dacrymycetaceae</taxon>
        <taxon>Dacryopinax</taxon>
    </lineage>
</organism>
<feature type="domain" description="RRM" evidence="5">
    <location>
        <begin position="106"/>
        <end position="187"/>
    </location>
</feature>
<dbReference type="PANTHER" id="PTHR14089:SF8">
    <property type="entry name" value="RNA-BINDING PROTEIN MRN1"/>
    <property type="match status" value="1"/>
</dbReference>
<feature type="domain" description="RRM" evidence="5">
    <location>
        <begin position="14"/>
        <end position="88"/>
    </location>
</feature>
<accession>M5FQI8</accession>
<dbReference type="STRING" id="1858805.M5FQI8"/>
<dbReference type="Proteomes" id="UP000030653">
    <property type="component" value="Unassembled WGS sequence"/>
</dbReference>
<dbReference type="OMA" id="YGRDRCA"/>
<keyword evidence="7" id="KW-1185">Reference proteome</keyword>
<evidence type="ECO:0000256" key="3">
    <source>
        <dbReference type="PROSITE-ProRule" id="PRU00176"/>
    </source>
</evidence>
<reference evidence="6 7" key="1">
    <citation type="journal article" date="2012" name="Science">
        <title>The Paleozoic origin of enzymatic lignin decomposition reconstructed from 31 fungal genomes.</title>
        <authorList>
            <person name="Floudas D."/>
            <person name="Binder M."/>
            <person name="Riley R."/>
            <person name="Barry K."/>
            <person name="Blanchette R.A."/>
            <person name="Henrissat B."/>
            <person name="Martinez A.T."/>
            <person name="Otillar R."/>
            <person name="Spatafora J.W."/>
            <person name="Yadav J.S."/>
            <person name="Aerts A."/>
            <person name="Benoit I."/>
            <person name="Boyd A."/>
            <person name="Carlson A."/>
            <person name="Copeland A."/>
            <person name="Coutinho P.M."/>
            <person name="de Vries R.P."/>
            <person name="Ferreira P."/>
            <person name="Findley K."/>
            <person name="Foster B."/>
            <person name="Gaskell J."/>
            <person name="Glotzer D."/>
            <person name="Gorecki P."/>
            <person name="Heitman J."/>
            <person name="Hesse C."/>
            <person name="Hori C."/>
            <person name="Igarashi K."/>
            <person name="Jurgens J.A."/>
            <person name="Kallen N."/>
            <person name="Kersten P."/>
            <person name="Kohler A."/>
            <person name="Kuees U."/>
            <person name="Kumar T.K.A."/>
            <person name="Kuo A."/>
            <person name="LaButti K."/>
            <person name="Larrondo L.F."/>
            <person name="Lindquist E."/>
            <person name="Ling A."/>
            <person name="Lombard V."/>
            <person name="Lucas S."/>
            <person name="Lundell T."/>
            <person name="Martin R."/>
            <person name="McLaughlin D.J."/>
            <person name="Morgenstern I."/>
            <person name="Morin E."/>
            <person name="Murat C."/>
            <person name="Nagy L.G."/>
            <person name="Nolan M."/>
            <person name="Ohm R.A."/>
            <person name="Patyshakuliyeva A."/>
            <person name="Rokas A."/>
            <person name="Ruiz-Duenas F.J."/>
            <person name="Sabat G."/>
            <person name="Salamov A."/>
            <person name="Samejima M."/>
            <person name="Schmutz J."/>
            <person name="Slot J.C."/>
            <person name="St John F."/>
            <person name="Stenlid J."/>
            <person name="Sun H."/>
            <person name="Sun S."/>
            <person name="Syed K."/>
            <person name="Tsang A."/>
            <person name="Wiebenga A."/>
            <person name="Young D."/>
            <person name="Pisabarro A."/>
            <person name="Eastwood D.C."/>
            <person name="Martin F."/>
            <person name="Cullen D."/>
            <person name="Grigoriev I.V."/>
            <person name="Hibbett D.S."/>
        </authorList>
    </citation>
    <scope>NUCLEOTIDE SEQUENCE [LARGE SCALE GENOMIC DNA]</scope>
    <source>
        <strain evidence="6 7">DJM-731 SS1</strain>
    </source>
</reference>
<feature type="region of interest" description="Disordered" evidence="4">
    <location>
        <begin position="410"/>
        <end position="499"/>
    </location>
</feature>
<dbReference type="GeneID" id="63690645"/>
<dbReference type="InterPro" id="IPR000504">
    <property type="entry name" value="RRM_dom"/>
</dbReference>
<evidence type="ECO:0000256" key="1">
    <source>
        <dbReference type="ARBA" id="ARBA00022737"/>
    </source>
</evidence>
<name>M5FQI8_DACPD</name>
<dbReference type="HOGENOM" id="CLU_017390_2_1_1"/>
<evidence type="ECO:0000313" key="6">
    <source>
        <dbReference type="EMBL" id="EJT97004.1"/>
    </source>
</evidence>
<evidence type="ECO:0000256" key="4">
    <source>
        <dbReference type="SAM" id="MobiDB-lite"/>
    </source>
</evidence>
<proteinExistence type="predicted"/>
<keyword evidence="1" id="KW-0677">Repeat</keyword>
<evidence type="ECO:0000259" key="5">
    <source>
        <dbReference type="PROSITE" id="PS50102"/>
    </source>
</evidence>
<dbReference type="SMART" id="SM00360">
    <property type="entry name" value="RRM"/>
    <property type="match status" value="4"/>
</dbReference>
<keyword evidence="2 3" id="KW-0694">RNA-binding</keyword>
<dbReference type="GO" id="GO:0000398">
    <property type="term" value="P:mRNA splicing, via spliceosome"/>
    <property type="evidence" value="ECO:0007669"/>
    <property type="project" value="TreeGrafter"/>
</dbReference>